<gene>
    <name evidence="2" type="primary">fdtA_8</name>
    <name evidence="2" type="ORF">SDC9_201132</name>
</gene>
<dbReference type="Gene3D" id="2.60.120.10">
    <property type="entry name" value="Jelly Rolls"/>
    <property type="match status" value="1"/>
</dbReference>
<feature type="domain" description="Sugar 3,4-ketoisomerase QdtA cupin" evidence="1">
    <location>
        <begin position="4"/>
        <end position="129"/>
    </location>
</feature>
<dbReference type="AlphaFoldDB" id="A0A645IQ33"/>
<organism evidence="2">
    <name type="scientific">bioreactor metagenome</name>
    <dbReference type="NCBI Taxonomy" id="1076179"/>
    <lineage>
        <taxon>unclassified sequences</taxon>
        <taxon>metagenomes</taxon>
        <taxon>ecological metagenomes</taxon>
    </lineage>
</organism>
<dbReference type="GO" id="GO:0016853">
    <property type="term" value="F:isomerase activity"/>
    <property type="evidence" value="ECO:0007669"/>
    <property type="project" value="UniProtKB-KW"/>
</dbReference>
<keyword evidence="2" id="KW-0413">Isomerase</keyword>
<dbReference type="Pfam" id="PF05523">
    <property type="entry name" value="FdtA"/>
    <property type="match status" value="1"/>
</dbReference>
<accession>A0A645IQ33</accession>
<comment type="caution">
    <text evidence="2">The sequence shown here is derived from an EMBL/GenBank/DDBJ whole genome shotgun (WGS) entry which is preliminary data.</text>
</comment>
<dbReference type="InterPro" id="IPR008894">
    <property type="entry name" value="QdtA_cupin_dom"/>
</dbReference>
<sequence length="140" mass="16273">MHTKTLKNIKNIELGRLSVIEACKDIDFEIKRIYYITEVPVGTIRGHHAHKKLKQVLFCPYGEIEIVLDDGHLQEKVVLDSPEKAVVVCDGIWRTMRFVKNNSVLCVAASEHYDEEDYIRDYDDFIQMVNKGYWKDGNTI</sequence>
<dbReference type="EC" id="5.3.2.3" evidence="2"/>
<dbReference type="EMBL" id="VSSQ01120609">
    <property type="protein sequence ID" value="MPN53468.1"/>
    <property type="molecule type" value="Genomic_DNA"/>
</dbReference>
<protein>
    <submittedName>
        <fullName evidence="2">TDP-4-oxo-6-deoxy-alpha-D-glucose-3, 4-oxoisomerase</fullName>
        <ecNumber evidence="2">5.3.2.3</ecNumber>
    </submittedName>
</protein>
<name>A0A645IQ33_9ZZZZ</name>
<reference evidence="2" key="1">
    <citation type="submission" date="2019-08" db="EMBL/GenBank/DDBJ databases">
        <authorList>
            <person name="Kucharzyk K."/>
            <person name="Murdoch R.W."/>
            <person name="Higgins S."/>
            <person name="Loffler F."/>
        </authorList>
    </citation>
    <scope>NUCLEOTIDE SEQUENCE</scope>
</reference>
<dbReference type="InterPro" id="IPR011051">
    <property type="entry name" value="RmlC_Cupin_sf"/>
</dbReference>
<proteinExistence type="predicted"/>
<evidence type="ECO:0000259" key="1">
    <source>
        <dbReference type="Pfam" id="PF05523"/>
    </source>
</evidence>
<dbReference type="SUPFAM" id="SSF51182">
    <property type="entry name" value="RmlC-like cupins"/>
    <property type="match status" value="1"/>
</dbReference>
<dbReference type="CDD" id="cd20292">
    <property type="entry name" value="cupin_QdtA-like"/>
    <property type="match status" value="1"/>
</dbReference>
<evidence type="ECO:0000313" key="2">
    <source>
        <dbReference type="EMBL" id="MPN53468.1"/>
    </source>
</evidence>
<dbReference type="InterPro" id="IPR014710">
    <property type="entry name" value="RmlC-like_jellyroll"/>
</dbReference>